<feature type="compositionally biased region" description="Pro residues" evidence="1">
    <location>
        <begin position="146"/>
        <end position="186"/>
    </location>
</feature>
<keyword evidence="3" id="KW-1185">Reference proteome</keyword>
<reference evidence="2 3" key="1">
    <citation type="submission" date="2024-10" db="EMBL/GenBank/DDBJ databases">
        <title>Updated reference genomes for cyclostephanoid diatoms.</title>
        <authorList>
            <person name="Roberts W.R."/>
            <person name="Alverson A.J."/>
        </authorList>
    </citation>
    <scope>NUCLEOTIDE SEQUENCE [LARGE SCALE GENOMIC DNA]</scope>
    <source>
        <strain evidence="2 3">AJA010-31</strain>
    </source>
</reference>
<evidence type="ECO:0000313" key="2">
    <source>
        <dbReference type="EMBL" id="KAL3774646.1"/>
    </source>
</evidence>
<gene>
    <name evidence="2" type="ORF">ACHAWO_008312</name>
</gene>
<feature type="region of interest" description="Disordered" evidence="1">
    <location>
        <begin position="141"/>
        <end position="194"/>
    </location>
</feature>
<sequence>MEPLALFSSQKILCQQCHCPDPHTVLITPGTVIHPNPSATSPAAPAPAGLSGLLQTIAQNFGGLVPAPAAPAAHLPVADAQVTSPPVVHQATDPAAQNLLHILQQMATQQPAAAAAPSDPTAPHVPAVPTAAAPVPAATPFLAAPIPAPQGQPPAPPGQPPAPQGPPAPQVHPQQMPPQRPPPPPAAQANPPFDPMMAMCLMLQQQNQQMQLQMQQHTQQLAASIATKRITAPLVPWPKWDGTNATIPAFLEQLKTLMEDCFFAGADRTHKAPGFED</sequence>
<dbReference type="AlphaFoldDB" id="A0ABD3NEW7"/>
<comment type="caution">
    <text evidence="2">The sequence shown here is derived from an EMBL/GenBank/DDBJ whole genome shotgun (WGS) entry which is preliminary data.</text>
</comment>
<dbReference type="EMBL" id="JALLPJ020001183">
    <property type="protein sequence ID" value="KAL3774646.1"/>
    <property type="molecule type" value="Genomic_DNA"/>
</dbReference>
<organism evidence="2 3">
    <name type="scientific">Cyclotella atomus</name>
    <dbReference type="NCBI Taxonomy" id="382360"/>
    <lineage>
        <taxon>Eukaryota</taxon>
        <taxon>Sar</taxon>
        <taxon>Stramenopiles</taxon>
        <taxon>Ochrophyta</taxon>
        <taxon>Bacillariophyta</taxon>
        <taxon>Coscinodiscophyceae</taxon>
        <taxon>Thalassiosirophycidae</taxon>
        <taxon>Stephanodiscales</taxon>
        <taxon>Stephanodiscaceae</taxon>
        <taxon>Cyclotella</taxon>
    </lineage>
</organism>
<dbReference type="Proteomes" id="UP001530400">
    <property type="component" value="Unassembled WGS sequence"/>
</dbReference>
<evidence type="ECO:0000313" key="3">
    <source>
        <dbReference type="Proteomes" id="UP001530400"/>
    </source>
</evidence>
<proteinExistence type="predicted"/>
<accession>A0ABD3NEW7</accession>
<evidence type="ECO:0000256" key="1">
    <source>
        <dbReference type="SAM" id="MobiDB-lite"/>
    </source>
</evidence>
<protein>
    <submittedName>
        <fullName evidence="2">Uncharacterized protein</fullName>
    </submittedName>
</protein>
<name>A0ABD3NEW7_9STRA</name>